<evidence type="ECO:0000256" key="2">
    <source>
        <dbReference type="ARBA" id="ARBA00022723"/>
    </source>
</evidence>
<organism evidence="4 5">
    <name type="scientific">Smittium culicis</name>
    <dbReference type="NCBI Taxonomy" id="133412"/>
    <lineage>
        <taxon>Eukaryota</taxon>
        <taxon>Fungi</taxon>
        <taxon>Fungi incertae sedis</taxon>
        <taxon>Zoopagomycota</taxon>
        <taxon>Kickxellomycotina</taxon>
        <taxon>Harpellomycetes</taxon>
        <taxon>Harpellales</taxon>
        <taxon>Legeriomycetaceae</taxon>
        <taxon>Smittium</taxon>
    </lineage>
</organism>
<dbReference type="InterPro" id="IPR008584">
    <property type="entry name" value="CXXC_Zn-binding_euk"/>
</dbReference>
<gene>
    <name evidence="4" type="ORF">AYI69_g631</name>
</gene>
<dbReference type="Proteomes" id="UP000187429">
    <property type="component" value="Unassembled WGS sequence"/>
</dbReference>
<accession>A0A1R1YSI3</accession>
<evidence type="ECO:0000256" key="1">
    <source>
        <dbReference type="ARBA" id="ARBA00007818"/>
    </source>
</evidence>
<evidence type="ECO:0000256" key="3">
    <source>
        <dbReference type="ARBA" id="ARBA00022833"/>
    </source>
</evidence>
<dbReference type="GO" id="GO:0008270">
    <property type="term" value="F:zinc ion binding"/>
    <property type="evidence" value="ECO:0007669"/>
    <property type="project" value="TreeGrafter"/>
</dbReference>
<dbReference type="SUPFAM" id="SSF141678">
    <property type="entry name" value="MAL13P1.257-like"/>
    <property type="match status" value="1"/>
</dbReference>
<dbReference type="EMBL" id="LSSM01000158">
    <property type="protein sequence ID" value="OMJ29852.1"/>
    <property type="molecule type" value="Genomic_DNA"/>
</dbReference>
<evidence type="ECO:0000313" key="4">
    <source>
        <dbReference type="EMBL" id="OMJ29852.1"/>
    </source>
</evidence>
<dbReference type="PANTHER" id="PTHR12857:SF0">
    <property type="entry name" value="CXXC MOTIF CONTAINING ZINC BINDING PROTEIN"/>
    <property type="match status" value="1"/>
</dbReference>
<evidence type="ECO:0000313" key="5">
    <source>
        <dbReference type="Proteomes" id="UP000187429"/>
    </source>
</evidence>
<dbReference type="Pfam" id="PF05907">
    <property type="entry name" value="CXXC_Zn-b_euk"/>
    <property type="match status" value="1"/>
</dbReference>
<comment type="similarity">
    <text evidence="1">Belongs to the UPF0587 family.</text>
</comment>
<name>A0A1R1YSI3_9FUNG</name>
<reference evidence="5" key="1">
    <citation type="submission" date="2017-01" db="EMBL/GenBank/DDBJ databases">
        <authorList>
            <person name="Wang Y."/>
            <person name="White M."/>
            <person name="Kvist S."/>
            <person name="Moncalvo J.-M."/>
        </authorList>
    </citation>
    <scope>NUCLEOTIDE SEQUENCE [LARGE SCALE GENOMIC DNA]</scope>
    <source>
        <strain evidence="5">ID-206-W2</strain>
    </source>
</reference>
<protein>
    <submittedName>
        <fullName evidence="4">UPF0587 protein</fullName>
    </submittedName>
</protein>
<dbReference type="OrthoDB" id="10248838at2759"/>
<dbReference type="PANTHER" id="PTHR12857">
    <property type="entry name" value="CXXC MOTIF CONTAINING ZINC BINDING PROTEIN"/>
    <property type="match status" value="1"/>
</dbReference>
<comment type="caution">
    <text evidence="4">The sequence shown here is derived from an EMBL/GenBank/DDBJ whole genome shotgun (WGS) entry which is preliminary data.</text>
</comment>
<proteinExistence type="inferred from homology"/>
<sequence>MVDEIEIPGSRGSANYVSRCKFCKREGVASIVAGPNKYSNDANAFQTILVLDCRGIEPVEFDFRRNWEAVGPESNSKFAEIDLSENEFFDYDEKGGNEVSIVDLEYKFVRA</sequence>
<keyword evidence="5" id="KW-1185">Reference proteome</keyword>
<keyword evidence="2" id="KW-0479">Metal-binding</keyword>
<keyword evidence="3" id="KW-0862">Zinc</keyword>
<dbReference type="AlphaFoldDB" id="A0A1R1YSI3"/>